<dbReference type="PROSITE" id="PS51257">
    <property type="entry name" value="PROKAR_LIPOPROTEIN"/>
    <property type="match status" value="1"/>
</dbReference>
<feature type="domain" description="Solute-binding protein family 5" evidence="6">
    <location>
        <begin position="86"/>
        <end position="475"/>
    </location>
</feature>
<organism evidence="7 8">
    <name type="scientific">Lacicoccus qingdaonensis</name>
    <dbReference type="NCBI Taxonomy" id="576118"/>
    <lineage>
        <taxon>Bacteria</taxon>
        <taxon>Bacillati</taxon>
        <taxon>Bacillota</taxon>
        <taxon>Bacilli</taxon>
        <taxon>Bacillales</taxon>
        <taxon>Salinicoccaceae</taxon>
        <taxon>Lacicoccus</taxon>
    </lineage>
</organism>
<dbReference type="Pfam" id="PF00496">
    <property type="entry name" value="SBP_bac_5"/>
    <property type="match status" value="1"/>
</dbReference>
<keyword evidence="2" id="KW-0813">Transport</keyword>
<evidence type="ECO:0000256" key="5">
    <source>
        <dbReference type="SAM" id="SignalP"/>
    </source>
</evidence>
<feature type="signal peptide" evidence="5">
    <location>
        <begin position="1"/>
        <end position="21"/>
    </location>
</feature>
<feature type="region of interest" description="Disordered" evidence="4">
    <location>
        <begin position="25"/>
        <end position="53"/>
    </location>
</feature>
<reference evidence="8" key="1">
    <citation type="submission" date="2016-10" db="EMBL/GenBank/DDBJ databases">
        <authorList>
            <person name="Varghese N."/>
            <person name="Submissions S."/>
        </authorList>
    </citation>
    <scope>NUCLEOTIDE SEQUENCE [LARGE SCALE GENOMIC DNA]</scope>
    <source>
        <strain evidence="8">CGMCC 1.8895</strain>
    </source>
</reference>
<evidence type="ECO:0000313" key="8">
    <source>
        <dbReference type="Proteomes" id="UP000199008"/>
    </source>
</evidence>
<dbReference type="InterPro" id="IPR000914">
    <property type="entry name" value="SBP_5_dom"/>
</dbReference>
<dbReference type="PANTHER" id="PTHR30290:SF9">
    <property type="entry name" value="OLIGOPEPTIDE-BINDING PROTEIN APPA"/>
    <property type="match status" value="1"/>
</dbReference>
<dbReference type="PIRSF" id="PIRSF002741">
    <property type="entry name" value="MppA"/>
    <property type="match status" value="1"/>
</dbReference>
<proteinExistence type="inferred from homology"/>
<dbReference type="GO" id="GO:0042597">
    <property type="term" value="C:periplasmic space"/>
    <property type="evidence" value="ECO:0007669"/>
    <property type="project" value="UniProtKB-ARBA"/>
</dbReference>
<dbReference type="GO" id="GO:0015833">
    <property type="term" value="P:peptide transport"/>
    <property type="evidence" value="ECO:0007669"/>
    <property type="project" value="TreeGrafter"/>
</dbReference>
<dbReference type="RefSeq" id="WP_092985418.1">
    <property type="nucleotide sequence ID" value="NZ_FNFY01000006.1"/>
</dbReference>
<accession>A0A1G9DMH6</accession>
<evidence type="ECO:0000313" key="7">
    <source>
        <dbReference type="EMBL" id="SDK65079.1"/>
    </source>
</evidence>
<dbReference type="Gene3D" id="3.10.105.10">
    <property type="entry name" value="Dipeptide-binding Protein, Domain 3"/>
    <property type="match status" value="1"/>
</dbReference>
<evidence type="ECO:0000259" key="6">
    <source>
        <dbReference type="Pfam" id="PF00496"/>
    </source>
</evidence>
<dbReference type="OrthoDB" id="9771733at2"/>
<gene>
    <name evidence="7" type="ORF">SAMN05216216_10664</name>
</gene>
<dbReference type="GO" id="GO:0043190">
    <property type="term" value="C:ATP-binding cassette (ABC) transporter complex"/>
    <property type="evidence" value="ECO:0007669"/>
    <property type="project" value="InterPro"/>
</dbReference>
<dbReference type="InterPro" id="IPR039424">
    <property type="entry name" value="SBP_5"/>
</dbReference>
<sequence>MKYIFRLSLLILFIVILSACTDDSDVEEGAEGPAADGNESESGGDLVLSTGNDVVSMDPHSSNDLYSDQVRNTVYEGLVTQDENLEIQPLLAESWEQVNDLTWRFSLNEGVTFHDGSEFNADVVKANLERVQDPAVASPRLNLFDMIEDVNVIDDYTVEIVTEYPFAPLLSHLTHDGAGMISKEVIDEDYEKALQNSNSGYTVEEYYELREEGSEEFESTADEISGDVGAVVDQKPVGTNYAEFESRTPGERTVLKRFEDYWQEPMNLDTITFKIVTETGSRIAELETGESHVITGFEPTNLERIEENPDTEPYTLYNIAMEFIGFNTQKEPLDDVRVRQAISHVVDREEIIDGIYSGTGRIPEGPIVEGLTGHDEDVENLEYDLEEADRLMTEAGYEDGFDISIITNDAPERVDAAIYLQEALEEINVNATVDQMEWGAYLEEASTGDHDIFLLGWPNATGDPDQSLWPLFHSSMAGAQGNRTFYDNPEVDELLEAGRQESDEEERSEIYEEAQEILVEDAPMIYMRQALSMNAHRQEVEGLYISDYNKPDFRDVTLTE</sequence>
<keyword evidence="3 5" id="KW-0732">Signal</keyword>
<name>A0A1G9DMH6_9BACL</name>
<dbReference type="STRING" id="576118.SAMN05216216_10664"/>
<comment type="similarity">
    <text evidence="1">Belongs to the bacterial solute-binding protein 5 family.</text>
</comment>
<dbReference type="Proteomes" id="UP000199008">
    <property type="component" value="Unassembled WGS sequence"/>
</dbReference>
<dbReference type="InterPro" id="IPR030678">
    <property type="entry name" value="Peptide/Ni-bd"/>
</dbReference>
<dbReference type="AlphaFoldDB" id="A0A1G9DMH6"/>
<feature type="chain" id="PRO_5039684758" evidence="5">
    <location>
        <begin position="22"/>
        <end position="560"/>
    </location>
</feature>
<evidence type="ECO:0000256" key="4">
    <source>
        <dbReference type="SAM" id="MobiDB-lite"/>
    </source>
</evidence>
<dbReference type="Gene3D" id="3.40.190.10">
    <property type="entry name" value="Periplasmic binding protein-like II"/>
    <property type="match status" value="2"/>
</dbReference>
<evidence type="ECO:0000256" key="2">
    <source>
        <dbReference type="ARBA" id="ARBA00022448"/>
    </source>
</evidence>
<evidence type="ECO:0000256" key="1">
    <source>
        <dbReference type="ARBA" id="ARBA00005695"/>
    </source>
</evidence>
<dbReference type="CDD" id="cd08499">
    <property type="entry name" value="PBP2_Ylib_like"/>
    <property type="match status" value="1"/>
</dbReference>
<dbReference type="EMBL" id="FNFY01000006">
    <property type="protein sequence ID" value="SDK65079.1"/>
    <property type="molecule type" value="Genomic_DNA"/>
</dbReference>
<keyword evidence="8" id="KW-1185">Reference proteome</keyword>
<dbReference type="GO" id="GO:1904680">
    <property type="term" value="F:peptide transmembrane transporter activity"/>
    <property type="evidence" value="ECO:0007669"/>
    <property type="project" value="TreeGrafter"/>
</dbReference>
<protein>
    <submittedName>
        <fullName evidence="7">Peptide/nickel transport system substrate-binding protein</fullName>
    </submittedName>
</protein>
<dbReference type="SUPFAM" id="SSF53850">
    <property type="entry name" value="Periplasmic binding protein-like II"/>
    <property type="match status" value="1"/>
</dbReference>
<dbReference type="PANTHER" id="PTHR30290">
    <property type="entry name" value="PERIPLASMIC BINDING COMPONENT OF ABC TRANSPORTER"/>
    <property type="match status" value="1"/>
</dbReference>
<evidence type="ECO:0000256" key="3">
    <source>
        <dbReference type="ARBA" id="ARBA00022729"/>
    </source>
</evidence>